<feature type="domain" description="DUF397" evidence="2">
    <location>
        <begin position="16"/>
        <end position="70"/>
    </location>
</feature>
<reference evidence="3 4" key="1">
    <citation type="submission" date="2016-06" db="EMBL/GenBank/DDBJ databases">
        <authorList>
            <person name="Kjaerup R.B."/>
            <person name="Dalgaard T.S."/>
            <person name="Juul-Madsen H.R."/>
        </authorList>
    </citation>
    <scope>NUCLEOTIDE SEQUENCE [LARGE SCALE GENOMIC DNA]</scope>
    <source>
        <strain evidence="3 4">DSM 43904</strain>
    </source>
</reference>
<accession>A0A1C5IED4</accession>
<dbReference type="Proteomes" id="UP000198217">
    <property type="component" value="Chromosome I"/>
</dbReference>
<evidence type="ECO:0000259" key="2">
    <source>
        <dbReference type="Pfam" id="PF04149"/>
    </source>
</evidence>
<keyword evidence="4" id="KW-1185">Reference proteome</keyword>
<dbReference type="Pfam" id="PF04149">
    <property type="entry name" value="DUF397"/>
    <property type="match status" value="1"/>
</dbReference>
<evidence type="ECO:0000256" key="1">
    <source>
        <dbReference type="SAM" id="MobiDB-lite"/>
    </source>
</evidence>
<evidence type="ECO:0000313" key="3">
    <source>
        <dbReference type="EMBL" id="SCG56146.1"/>
    </source>
</evidence>
<sequence length="79" mass="8500">MQQPPNGVPINQLPPLTWQKSRRSNPSGNCVELAQLPEGAGIAVRNSRHPEGPALIYTVDEIAAFVLGARDGDFDHLIG</sequence>
<organism evidence="3 4">
    <name type="scientific">Micromonospora echinaurantiaca</name>
    <dbReference type="NCBI Taxonomy" id="47857"/>
    <lineage>
        <taxon>Bacteria</taxon>
        <taxon>Bacillati</taxon>
        <taxon>Actinomycetota</taxon>
        <taxon>Actinomycetes</taxon>
        <taxon>Micromonosporales</taxon>
        <taxon>Micromonosporaceae</taxon>
        <taxon>Micromonospora</taxon>
    </lineage>
</organism>
<dbReference type="AlphaFoldDB" id="A0A1C5IED4"/>
<gene>
    <name evidence="3" type="ORF">GA0070609_3127</name>
</gene>
<evidence type="ECO:0000313" key="4">
    <source>
        <dbReference type="Proteomes" id="UP000198217"/>
    </source>
</evidence>
<feature type="region of interest" description="Disordered" evidence="1">
    <location>
        <begin position="1"/>
        <end position="28"/>
    </location>
</feature>
<proteinExistence type="predicted"/>
<dbReference type="RefSeq" id="WP_088994460.1">
    <property type="nucleotide sequence ID" value="NZ_JBFAQF010000017.1"/>
</dbReference>
<name>A0A1C5IED4_9ACTN</name>
<protein>
    <recommendedName>
        <fullName evidence="2">DUF397 domain-containing protein</fullName>
    </recommendedName>
</protein>
<dbReference type="InterPro" id="IPR007278">
    <property type="entry name" value="DUF397"/>
</dbReference>
<dbReference type="EMBL" id="LT607750">
    <property type="protein sequence ID" value="SCG56146.1"/>
    <property type="molecule type" value="Genomic_DNA"/>
</dbReference>